<evidence type="ECO:0000256" key="1">
    <source>
        <dbReference type="ARBA" id="ARBA00022679"/>
    </source>
</evidence>
<proteinExistence type="inferred from homology"/>
<keyword evidence="4" id="KW-0812">Transmembrane</keyword>
<dbReference type="GO" id="GO:0008654">
    <property type="term" value="P:phospholipid biosynthetic process"/>
    <property type="evidence" value="ECO:0007669"/>
    <property type="project" value="InterPro"/>
</dbReference>
<dbReference type="InterPro" id="IPR043130">
    <property type="entry name" value="CDP-OH_PTrfase_TM_dom"/>
</dbReference>
<dbReference type="Gene3D" id="1.20.120.1760">
    <property type="match status" value="1"/>
</dbReference>
<evidence type="ECO:0000256" key="4">
    <source>
        <dbReference type="SAM" id="Phobius"/>
    </source>
</evidence>
<dbReference type="PROSITE" id="PS00379">
    <property type="entry name" value="CDP_ALCOHOL_P_TRANSF"/>
    <property type="match status" value="1"/>
</dbReference>
<dbReference type="GO" id="GO:0016020">
    <property type="term" value="C:membrane"/>
    <property type="evidence" value="ECO:0007669"/>
    <property type="project" value="InterPro"/>
</dbReference>
<dbReference type="Pfam" id="PF01066">
    <property type="entry name" value="CDP-OH_P_transf"/>
    <property type="match status" value="1"/>
</dbReference>
<reference evidence="5" key="1">
    <citation type="submission" date="2021-01" db="EMBL/GenBank/DDBJ databases">
        <title>Whole genome shotgun sequence of Rugosimonospora africana NBRC 104875.</title>
        <authorList>
            <person name="Komaki H."/>
            <person name="Tamura T."/>
        </authorList>
    </citation>
    <scope>NUCLEOTIDE SEQUENCE</scope>
    <source>
        <strain evidence="5">NBRC 104875</strain>
    </source>
</reference>
<comment type="similarity">
    <text evidence="2">Belongs to the CDP-alcohol phosphatidyltransferase class-I family.</text>
</comment>
<feature type="region of interest" description="Disordered" evidence="3">
    <location>
        <begin position="239"/>
        <end position="263"/>
    </location>
</feature>
<accession>A0A8J3VP95</accession>
<keyword evidence="4" id="KW-0472">Membrane</keyword>
<gene>
    <name evidence="5" type="ORF">Raf01_13080</name>
</gene>
<dbReference type="InterPro" id="IPR000462">
    <property type="entry name" value="CDP-OH_P_trans"/>
</dbReference>
<evidence type="ECO:0000256" key="3">
    <source>
        <dbReference type="SAM" id="MobiDB-lite"/>
    </source>
</evidence>
<evidence type="ECO:0008006" key="7">
    <source>
        <dbReference type="Google" id="ProtNLM"/>
    </source>
</evidence>
<name>A0A8J3VP95_9ACTN</name>
<sequence>MTAASVPTSADFRARHRSSGLFTESVNQYLGSYLAVAAARLGLPPTALTLLNLVLGVVTSVAVGSLAGSLHSGRVPALAIGLAALVVWQLAYSLDCADGQLARVTGQSSPAGARVDVLCDVALQISLVAAVASVAHAYRPSTPVWWYGVFAGTWMVNLVTSVLQQGNSAQSLVSSSSPVIRVVKLIRDYGAVITAIALIIALAPQWTVWVMVAFGLVNGLFLIASIGMAARASVRPKSPAPVTPQSVVTVPHAGIPGQTGQGA</sequence>
<dbReference type="EMBL" id="BONZ01000013">
    <property type="protein sequence ID" value="GIH13136.1"/>
    <property type="molecule type" value="Genomic_DNA"/>
</dbReference>
<comment type="caution">
    <text evidence="5">The sequence shown here is derived from an EMBL/GenBank/DDBJ whole genome shotgun (WGS) entry which is preliminary data.</text>
</comment>
<dbReference type="Proteomes" id="UP000642748">
    <property type="component" value="Unassembled WGS sequence"/>
</dbReference>
<evidence type="ECO:0000313" key="6">
    <source>
        <dbReference type="Proteomes" id="UP000642748"/>
    </source>
</evidence>
<keyword evidence="1 2" id="KW-0808">Transferase</keyword>
<feature type="transmembrane region" description="Helical" evidence="4">
    <location>
        <begin position="50"/>
        <end position="69"/>
    </location>
</feature>
<keyword evidence="6" id="KW-1185">Reference proteome</keyword>
<feature type="transmembrane region" description="Helical" evidence="4">
    <location>
        <begin position="75"/>
        <end position="94"/>
    </location>
</feature>
<feature type="transmembrane region" description="Helical" evidence="4">
    <location>
        <begin position="144"/>
        <end position="164"/>
    </location>
</feature>
<evidence type="ECO:0000256" key="2">
    <source>
        <dbReference type="RuleBase" id="RU003750"/>
    </source>
</evidence>
<dbReference type="AlphaFoldDB" id="A0A8J3VP95"/>
<evidence type="ECO:0000313" key="5">
    <source>
        <dbReference type="EMBL" id="GIH13136.1"/>
    </source>
</evidence>
<feature type="transmembrane region" description="Helical" evidence="4">
    <location>
        <begin position="209"/>
        <end position="230"/>
    </location>
</feature>
<dbReference type="GO" id="GO:0016780">
    <property type="term" value="F:phosphotransferase activity, for other substituted phosphate groups"/>
    <property type="evidence" value="ECO:0007669"/>
    <property type="project" value="InterPro"/>
</dbReference>
<protein>
    <recommendedName>
        <fullName evidence="7">CDP-alcohol phosphatidyltransferase</fullName>
    </recommendedName>
</protein>
<organism evidence="5 6">
    <name type="scientific">Rugosimonospora africana</name>
    <dbReference type="NCBI Taxonomy" id="556532"/>
    <lineage>
        <taxon>Bacteria</taxon>
        <taxon>Bacillati</taxon>
        <taxon>Actinomycetota</taxon>
        <taxon>Actinomycetes</taxon>
        <taxon>Micromonosporales</taxon>
        <taxon>Micromonosporaceae</taxon>
        <taxon>Rugosimonospora</taxon>
    </lineage>
</organism>
<keyword evidence="4" id="KW-1133">Transmembrane helix</keyword>
<dbReference type="InterPro" id="IPR048254">
    <property type="entry name" value="CDP_ALCOHOL_P_TRANSF_CS"/>
</dbReference>
<feature type="transmembrane region" description="Helical" evidence="4">
    <location>
        <begin position="185"/>
        <end position="203"/>
    </location>
</feature>